<dbReference type="HAMAP" id="MF_00107">
    <property type="entry name" value="IspF"/>
    <property type="match status" value="1"/>
</dbReference>
<dbReference type="InterPro" id="IPR029044">
    <property type="entry name" value="Nucleotide-diphossugar_trans"/>
</dbReference>
<comment type="catalytic activity">
    <reaction evidence="1">
        <text>4-CDP-2-C-methyl-D-erythritol 2-phosphate = 2-C-methyl-D-erythritol 2,4-cyclic diphosphate + CMP</text>
        <dbReference type="Rhea" id="RHEA:23864"/>
        <dbReference type="ChEBI" id="CHEBI:57919"/>
        <dbReference type="ChEBI" id="CHEBI:58483"/>
        <dbReference type="ChEBI" id="CHEBI:60377"/>
        <dbReference type="EC" id="4.6.1.12"/>
    </reaction>
</comment>
<dbReference type="Pfam" id="PF01128">
    <property type="entry name" value="IspD"/>
    <property type="match status" value="1"/>
</dbReference>
<organism evidence="12">
    <name type="scientific">hydrothermal vent metagenome</name>
    <dbReference type="NCBI Taxonomy" id="652676"/>
    <lineage>
        <taxon>unclassified sequences</taxon>
        <taxon>metagenomes</taxon>
        <taxon>ecological metagenomes</taxon>
    </lineage>
</organism>
<evidence type="ECO:0000256" key="8">
    <source>
        <dbReference type="ARBA" id="ARBA00023229"/>
    </source>
</evidence>
<evidence type="ECO:0000256" key="5">
    <source>
        <dbReference type="ARBA" id="ARBA00022679"/>
    </source>
</evidence>
<dbReference type="SUPFAM" id="SSF69765">
    <property type="entry name" value="IpsF-like"/>
    <property type="match status" value="1"/>
</dbReference>
<evidence type="ECO:0000256" key="3">
    <source>
        <dbReference type="ARBA" id="ARBA00004709"/>
    </source>
</evidence>
<dbReference type="SUPFAM" id="SSF53448">
    <property type="entry name" value="Nucleotide-diphospho-sugar transferases"/>
    <property type="match status" value="1"/>
</dbReference>
<comment type="cofactor">
    <cofactor evidence="2">
        <name>a divalent metal cation</name>
        <dbReference type="ChEBI" id="CHEBI:60240"/>
    </cofactor>
</comment>
<dbReference type="EMBL" id="FPIB01000007">
    <property type="protein sequence ID" value="SFV89996.1"/>
    <property type="molecule type" value="Genomic_DNA"/>
</dbReference>
<dbReference type="GO" id="GO:0019288">
    <property type="term" value="P:isopentenyl diphosphate biosynthetic process, methylerythritol 4-phosphate pathway"/>
    <property type="evidence" value="ECO:0007669"/>
    <property type="project" value="UniProtKB-UniPathway"/>
</dbReference>
<evidence type="ECO:0000256" key="10">
    <source>
        <dbReference type="ARBA" id="ARBA00023268"/>
    </source>
</evidence>
<dbReference type="CDD" id="cd02516">
    <property type="entry name" value="CDP-ME_synthetase"/>
    <property type="match status" value="1"/>
</dbReference>
<dbReference type="GO" id="GO:0070567">
    <property type="term" value="F:cytidylyltransferase activity"/>
    <property type="evidence" value="ECO:0007669"/>
    <property type="project" value="InterPro"/>
</dbReference>
<keyword evidence="7" id="KW-0479">Metal-binding</keyword>
<dbReference type="Gene3D" id="3.30.1330.50">
    <property type="entry name" value="2-C-methyl-D-erythritol 2,4-cyclodiphosphate synthase"/>
    <property type="match status" value="1"/>
</dbReference>
<keyword evidence="5 12" id="KW-0808">Transferase</keyword>
<dbReference type="HAMAP" id="MF_01520">
    <property type="entry name" value="IspDF"/>
    <property type="match status" value="1"/>
</dbReference>
<evidence type="ECO:0000256" key="2">
    <source>
        <dbReference type="ARBA" id="ARBA00001968"/>
    </source>
</evidence>
<keyword evidence="10" id="KW-0511">Multifunctional enzyme</keyword>
<dbReference type="InterPro" id="IPR036571">
    <property type="entry name" value="MECDP_synthase_sf"/>
</dbReference>
<keyword evidence="9 12" id="KW-0456">Lyase</keyword>
<dbReference type="InterPro" id="IPR020555">
    <property type="entry name" value="MECDP_synthase_CS"/>
</dbReference>
<evidence type="ECO:0000256" key="4">
    <source>
        <dbReference type="ARBA" id="ARBA00012579"/>
    </source>
</evidence>
<comment type="pathway">
    <text evidence="3">Isoprenoid biosynthesis; isopentenyl diphosphate biosynthesis via DXP pathway; isopentenyl diphosphate from 1-deoxy-D-xylulose 5-phosphate: step 4/6.</text>
</comment>
<proteinExistence type="inferred from homology"/>
<dbReference type="UniPathway" id="UPA00056">
    <property type="reaction ID" value="UER00095"/>
</dbReference>
<dbReference type="InterPro" id="IPR034683">
    <property type="entry name" value="IspD/TarI"/>
</dbReference>
<dbReference type="AlphaFoldDB" id="A0A1W1E8B0"/>
<dbReference type="PANTHER" id="PTHR43181">
    <property type="entry name" value="2-C-METHYL-D-ERYTHRITOL 2,4-CYCLODIPHOSPHATE SYNTHASE, CHLOROPLASTIC"/>
    <property type="match status" value="1"/>
</dbReference>
<keyword evidence="8" id="KW-0414">Isoprene biosynthesis</keyword>
<protein>
    <recommendedName>
        <fullName evidence="4">2-C-methyl-D-erythritol 2,4-cyclodiphosphate synthase</fullName>
        <ecNumber evidence="4">4.6.1.12</ecNumber>
    </recommendedName>
</protein>
<dbReference type="GO" id="GO:0046872">
    <property type="term" value="F:metal ion binding"/>
    <property type="evidence" value="ECO:0007669"/>
    <property type="project" value="UniProtKB-KW"/>
</dbReference>
<name>A0A1W1E8B0_9ZZZZ</name>
<evidence type="ECO:0000256" key="6">
    <source>
        <dbReference type="ARBA" id="ARBA00022695"/>
    </source>
</evidence>
<evidence type="ECO:0000313" key="12">
    <source>
        <dbReference type="EMBL" id="SFV89996.1"/>
    </source>
</evidence>
<dbReference type="PANTHER" id="PTHR43181:SF1">
    <property type="entry name" value="2-C-METHYL-D-ERYTHRITOL 2,4-CYCLODIPHOSPHATE SYNTHASE, CHLOROPLASTIC"/>
    <property type="match status" value="1"/>
</dbReference>
<evidence type="ECO:0000256" key="1">
    <source>
        <dbReference type="ARBA" id="ARBA00000200"/>
    </source>
</evidence>
<dbReference type="Pfam" id="PF02542">
    <property type="entry name" value="YgbB"/>
    <property type="match status" value="1"/>
</dbReference>
<sequence>MAKTTLVLLSAGSSSRFKSSVKKQWLYSGDIPLWLQVAQHFENTGLFNEIILVSSAEEIHHMKHFCDHTFVTGGATRQDSLANALQLVTSEYVMVSDIARCCIPETMIARILDAKEEAACIVPVLPVNDTLYMDGSPIDREKVKIIQTPQLSHTLTLQKALDTDHIFTDESSAIAALGEKVAFVEGSPLAHKLTRIEDLDKLPCIQPPSQRTMTGFGIDIHPFKEGKVMKLCGVTIDTDYGFKAHSDGDVAIHALIDALLGAAGMGDIGELYPDTEEAYAGADSTKLLDDTVRRIRAFGLEIGNVDMTILAQAPRLLPYKEKMRKTIASLLGIPAHRVNIKATTAEKLGFVGRKEGVTVHAVATLDYFNWKISDNGTLS</sequence>
<dbReference type="GO" id="GO:0008685">
    <property type="term" value="F:2-C-methyl-D-erythritol 2,4-cyclodiphosphate synthase activity"/>
    <property type="evidence" value="ECO:0007669"/>
    <property type="project" value="UniProtKB-EC"/>
</dbReference>
<dbReference type="InterPro" id="IPR003526">
    <property type="entry name" value="MECDP_synthase"/>
</dbReference>
<dbReference type="EC" id="4.6.1.12" evidence="4"/>
<dbReference type="Gene3D" id="3.90.550.10">
    <property type="entry name" value="Spore Coat Polysaccharide Biosynthesis Protein SpsA, Chain A"/>
    <property type="match status" value="1"/>
</dbReference>
<keyword evidence="6 12" id="KW-0548">Nucleotidyltransferase</keyword>
<dbReference type="NCBIfam" id="NF006899">
    <property type="entry name" value="PRK09382.1"/>
    <property type="match status" value="1"/>
</dbReference>
<dbReference type="GO" id="GO:0016114">
    <property type="term" value="P:terpenoid biosynthetic process"/>
    <property type="evidence" value="ECO:0007669"/>
    <property type="project" value="InterPro"/>
</dbReference>
<dbReference type="NCBIfam" id="TIGR00151">
    <property type="entry name" value="ispF"/>
    <property type="match status" value="1"/>
</dbReference>
<feature type="domain" description="2-C-methyl-D-erythritol 2,4-cyclodiphosphate synthase" evidence="11">
    <location>
        <begin position="214"/>
        <end position="365"/>
    </location>
</feature>
<reference evidence="12" key="1">
    <citation type="submission" date="2016-10" db="EMBL/GenBank/DDBJ databases">
        <authorList>
            <person name="de Groot N.N."/>
        </authorList>
    </citation>
    <scope>NUCLEOTIDE SEQUENCE</scope>
</reference>
<dbReference type="CDD" id="cd00554">
    <property type="entry name" value="MECDP_synthase"/>
    <property type="match status" value="1"/>
</dbReference>
<gene>
    <name evidence="12" type="ORF">MNB_SV-4-1176</name>
</gene>
<accession>A0A1W1E8B0</accession>
<evidence type="ECO:0000259" key="11">
    <source>
        <dbReference type="Pfam" id="PF02542"/>
    </source>
</evidence>
<dbReference type="InterPro" id="IPR026596">
    <property type="entry name" value="IspD/F"/>
</dbReference>
<evidence type="ECO:0000256" key="9">
    <source>
        <dbReference type="ARBA" id="ARBA00023239"/>
    </source>
</evidence>
<dbReference type="PROSITE" id="PS01350">
    <property type="entry name" value="ISPF"/>
    <property type="match status" value="1"/>
</dbReference>
<evidence type="ECO:0000256" key="7">
    <source>
        <dbReference type="ARBA" id="ARBA00022723"/>
    </source>
</evidence>